<protein>
    <submittedName>
        <fullName evidence="1">Uncharacterized protein</fullName>
    </submittedName>
</protein>
<dbReference type="EMBL" id="NMUH01000501">
    <property type="protein sequence ID" value="MQL80307.1"/>
    <property type="molecule type" value="Genomic_DNA"/>
</dbReference>
<proteinExistence type="predicted"/>
<evidence type="ECO:0000313" key="1">
    <source>
        <dbReference type="EMBL" id="MQL80307.1"/>
    </source>
</evidence>
<dbReference type="AlphaFoldDB" id="A0A843UDN9"/>
<gene>
    <name evidence="1" type="ORF">Taro_012771</name>
</gene>
<organism evidence="1 2">
    <name type="scientific">Colocasia esculenta</name>
    <name type="common">Wild taro</name>
    <name type="synonym">Arum esculentum</name>
    <dbReference type="NCBI Taxonomy" id="4460"/>
    <lineage>
        <taxon>Eukaryota</taxon>
        <taxon>Viridiplantae</taxon>
        <taxon>Streptophyta</taxon>
        <taxon>Embryophyta</taxon>
        <taxon>Tracheophyta</taxon>
        <taxon>Spermatophyta</taxon>
        <taxon>Magnoliopsida</taxon>
        <taxon>Liliopsida</taxon>
        <taxon>Araceae</taxon>
        <taxon>Aroideae</taxon>
        <taxon>Colocasieae</taxon>
        <taxon>Colocasia</taxon>
    </lineage>
</organism>
<accession>A0A843UDN9</accession>
<keyword evidence="2" id="KW-1185">Reference proteome</keyword>
<dbReference type="Proteomes" id="UP000652761">
    <property type="component" value="Unassembled WGS sequence"/>
</dbReference>
<sequence length="69" mass="7801">MSNFWVPDLILSWKEGSDRPRDRLGPFRSRSGQFQPGIGWIGHGRSDLESVDPNPDWLIPSSMDPVIHG</sequence>
<evidence type="ECO:0000313" key="2">
    <source>
        <dbReference type="Proteomes" id="UP000652761"/>
    </source>
</evidence>
<comment type="caution">
    <text evidence="1">The sequence shown here is derived from an EMBL/GenBank/DDBJ whole genome shotgun (WGS) entry which is preliminary data.</text>
</comment>
<reference evidence="1" key="1">
    <citation type="submission" date="2017-07" db="EMBL/GenBank/DDBJ databases">
        <title>Taro Niue Genome Assembly and Annotation.</title>
        <authorList>
            <person name="Atibalentja N."/>
            <person name="Keating K."/>
            <person name="Fields C.J."/>
        </authorList>
    </citation>
    <scope>NUCLEOTIDE SEQUENCE</scope>
    <source>
        <strain evidence="1">Niue_2</strain>
        <tissue evidence="1">Leaf</tissue>
    </source>
</reference>
<name>A0A843UDN9_COLES</name>